<evidence type="ECO:0000256" key="5">
    <source>
        <dbReference type="PROSITE-ProRule" id="PRU00104"/>
    </source>
</evidence>
<evidence type="ECO:0000313" key="8">
    <source>
        <dbReference type="EMBL" id="KAF2720147.1"/>
    </source>
</evidence>
<reference evidence="8" key="1">
    <citation type="journal article" date="2020" name="Stud. Mycol.">
        <title>101 Dothideomycetes genomes: a test case for predicting lifestyles and emergence of pathogens.</title>
        <authorList>
            <person name="Haridas S."/>
            <person name="Albert R."/>
            <person name="Binder M."/>
            <person name="Bloem J."/>
            <person name="Labutti K."/>
            <person name="Salamov A."/>
            <person name="Andreopoulos B."/>
            <person name="Baker S."/>
            <person name="Barry K."/>
            <person name="Bills G."/>
            <person name="Bluhm B."/>
            <person name="Cannon C."/>
            <person name="Castanera R."/>
            <person name="Culley D."/>
            <person name="Daum C."/>
            <person name="Ezra D."/>
            <person name="Gonzalez J."/>
            <person name="Henrissat B."/>
            <person name="Kuo A."/>
            <person name="Liang C."/>
            <person name="Lipzen A."/>
            <person name="Lutzoni F."/>
            <person name="Magnuson J."/>
            <person name="Mondo S."/>
            <person name="Nolan M."/>
            <person name="Ohm R."/>
            <person name="Pangilinan J."/>
            <person name="Park H.-J."/>
            <person name="Ramirez L."/>
            <person name="Alfaro M."/>
            <person name="Sun H."/>
            <person name="Tritt A."/>
            <person name="Yoshinaga Y."/>
            <person name="Zwiers L.-H."/>
            <person name="Turgeon B."/>
            <person name="Goodwin S."/>
            <person name="Spatafora J."/>
            <person name="Crous P."/>
            <person name="Grigoriev I."/>
        </authorList>
    </citation>
    <scope>NUCLEOTIDE SEQUENCE</scope>
    <source>
        <strain evidence="8">CBS 116435</strain>
    </source>
</reference>
<dbReference type="Gene3D" id="3.30.2410.10">
    <property type="entry name" value="Hect, E3 ligase catalytic domain"/>
    <property type="match status" value="1"/>
</dbReference>
<dbReference type="Gene3D" id="3.90.1750.10">
    <property type="entry name" value="Hect, E3 ligase catalytic domains"/>
    <property type="match status" value="1"/>
</dbReference>
<feature type="compositionally biased region" description="Polar residues" evidence="6">
    <location>
        <begin position="544"/>
        <end position="554"/>
    </location>
</feature>
<dbReference type="InterPro" id="IPR000569">
    <property type="entry name" value="HECT_dom"/>
</dbReference>
<dbReference type="EMBL" id="MU003802">
    <property type="protein sequence ID" value="KAF2720147.1"/>
    <property type="molecule type" value="Genomic_DNA"/>
</dbReference>
<dbReference type="PROSITE" id="PS50096">
    <property type="entry name" value="IQ"/>
    <property type="match status" value="1"/>
</dbReference>
<dbReference type="EC" id="2.3.2.26" evidence="2"/>
<evidence type="ECO:0000313" key="9">
    <source>
        <dbReference type="Proteomes" id="UP000799441"/>
    </source>
</evidence>
<dbReference type="AlphaFoldDB" id="A0A9P4ULH4"/>
<sequence length="1160" mass="130242">MYQSFTGTSRRPRQVNLSGRTTTNPFAAVGGSKGPQSAVANAQQDRIDRQRQRERLQASAKIQKVWRGHRSRRRTFKIWRQVWDELEHQSQPYATEEDSFRQLQRLLLFYSPRDDVRRLAWYGARQMATTGEGLPCIAGAWPQAYLRLLHACIAALKSRAWQEGELDGTDIAMQDKGHVQQLLFEILSVMAFSARRCRLSKQDAMAYYETLTATKDAPEEAMQTALLAPLQESPEAYVGLAVLLVKPLDGEMLKLLRSAVGPEALSSALRVEYRPEASPRDRLWLLGNIISLAGGSRSIAFTAVVANLMGSLADEVEFESTAFDLDNVTFDRDVLAKIPSGLPLNSFLKRNIDSLIDQDSIRNLLMRSSGEHAQLLAGFALTLLRCFPRRADDIRMWMYLGSTSQSADIAATLYFWNAMKDTGVFSTAWRDSRAVMSLLKSSTGHTDVARTQQKDDWTVILVFLELYTFLLKIMDDEEFMGADAGRRKSAVPLGDVADLVTFLKNLGFTLYFNAAELNNDAALVSRDAGSLSRHFPASSSGSSLNGPSKQTPQPSALVGLPSVTLDYLRGLVTGMLRAIYERDSRRQFLPKDHWLMTSRFDMTSFITGVVAEEESRHMVEDQDDDEYKDDDDLDDIMNDEVSPAAAIDLRDPRRAGRSAALRAQAIRERQQRQISRRRYLESVAPRLEILQNMPFFIPFETRVQIFRQFVDLDQQKRRNGVTDPDAWRANMLMSAGLPSMFGSGSNPLARHTATVRREQEFDDAYKSFYDLGDGLKEPIQITFEDKWGNPEAGIDGGGVTKEFLTSVINQAFDQSNEDLDRFFIENEAHLLYPNPTAIEDAKAYIENTLGLRGRQELETVRAEIRNLLRKYEFLGRILGKCLYEGILVDVNFAGFFLKKWSLTGGSGSAPMESGYRANINDLKELDEGLYRNLLWLKNAPTDGFESLAVTFTVDDEISVGDGTGKKKIIEHDLLPGGADKLVTPENRLIYINRMSWYRLQGQSAAQTNAFLKGLATIVQPSWLSMFNQSELANLISGAQQTAIDVDDLRANTLYGGVYVIGDDGEEHPCVQMFWEVMKELDDEDRRRVLKFVTSTPRGPLLGFGCLNPKFSIRDSGRDDGRLPSTSTCVNLLKLPVYGSKEKLRERLLVAIRSGAGFDLS</sequence>
<evidence type="ECO:0000256" key="3">
    <source>
        <dbReference type="ARBA" id="ARBA00022679"/>
    </source>
</evidence>
<dbReference type="GO" id="GO:0006511">
    <property type="term" value="P:ubiquitin-dependent protein catabolic process"/>
    <property type="evidence" value="ECO:0007669"/>
    <property type="project" value="TreeGrafter"/>
</dbReference>
<gene>
    <name evidence="8" type="ORF">K431DRAFT_285997</name>
</gene>
<accession>A0A9P4ULH4</accession>
<keyword evidence="9" id="KW-1185">Reference proteome</keyword>
<evidence type="ECO:0000256" key="2">
    <source>
        <dbReference type="ARBA" id="ARBA00012485"/>
    </source>
</evidence>
<evidence type="ECO:0000256" key="4">
    <source>
        <dbReference type="ARBA" id="ARBA00022786"/>
    </source>
</evidence>
<dbReference type="OrthoDB" id="8068875at2759"/>
<organism evidence="8 9">
    <name type="scientific">Polychaeton citri CBS 116435</name>
    <dbReference type="NCBI Taxonomy" id="1314669"/>
    <lineage>
        <taxon>Eukaryota</taxon>
        <taxon>Fungi</taxon>
        <taxon>Dikarya</taxon>
        <taxon>Ascomycota</taxon>
        <taxon>Pezizomycotina</taxon>
        <taxon>Dothideomycetes</taxon>
        <taxon>Dothideomycetidae</taxon>
        <taxon>Capnodiales</taxon>
        <taxon>Capnodiaceae</taxon>
        <taxon>Polychaeton</taxon>
    </lineage>
</organism>
<dbReference type="SUPFAM" id="SSF56204">
    <property type="entry name" value="Hect, E3 ligase catalytic domain"/>
    <property type="match status" value="1"/>
</dbReference>
<dbReference type="FunFam" id="3.30.2410.10:FF:000011">
    <property type="entry name" value="Putative Ubiquitin-protein ligase E3C"/>
    <property type="match status" value="1"/>
</dbReference>
<dbReference type="Gene3D" id="3.30.2160.10">
    <property type="entry name" value="Hect, E3 ligase catalytic domain"/>
    <property type="match status" value="1"/>
</dbReference>
<dbReference type="PANTHER" id="PTHR45700:SF2">
    <property type="entry name" value="UBIQUITIN-PROTEIN LIGASE E3C"/>
    <property type="match status" value="1"/>
</dbReference>
<evidence type="ECO:0000256" key="1">
    <source>
        <dbReference type="ARBA" id="ARBA00000885"/>
    </source>
</evidence>
<dbReference type="InterPro" id="IPR035983">
    <property type="entry name" value="Hect_E3_ubiquitin_ligase"/>
</dbReference>
<dbReference type="Proteomes" id="UP000799441">
    <property type="component" value="Unassembled WGS sequence"/>
</dbReference>
<keyword evidence="3" id="KW-0808">Transferase</keyword>
<keyword evidence="4 5" id="KW-0833">Ubl conjugation pathway</keyword>
<dbReference type="PROSITE" id="PS50237">
    <property type="entry name" value="HECT"/>
    <property type="match status" value="1"/>
</dbReference>
<feature type="domain" description="HECT" evidence="7">
    <location>
        <begin position="775"/>
        <end position="1160"/>
    </location>
</feature>
<dbReference type="InterPro" id="IPR044611">
    <property type="entry name" value="E3A/B/C-like"/>
</dbReference>
<feature type="region of interest" description="Disordered" evidence="6">
    <location>
        <begin position="1"/>
        <end position="50"/>
    </location>
</feature>
<evidence type="ECO:0000256" key="6">
    <source>
        <dbReference type="SAM" id="MobiDB-lite"/>
    </source>
</evidence>
<dbReference type="Pfam" id="PF00632">
    <property type="entry name" value="HECT"/>
    <property type="match status" value="1"/>
</dbReference>
<dbReference type="CDD" id="cd23767">
    <property type="entry name" value="IQCD"/>
    <property type="match status" value="1"/>
</dbReference>
<feature type="compositionally biased region" description="Polar residues" evidence="6">
    <location>
        <begin position="1"/>
        <end position="25"/>
    </location>
</feature>
<dbReference type="GO" id="GO:0000209">
    <property type="term" value="P:protein polyubiquitination"/>
    <property type="evidence" value="ECO:0007669"/>
    <property type="project" value="InterPro"/>
</dbReference>
<dbReference type="PANTHER" id="PTHR45700">
    <property type="entry name" value="UBIQUITIN-PROTEIN LIGASE E3C"/>
    <property type="match status" value="1"/>
</dbReference>
<dbReference type="GO" id="GO:0061630">
    <property type="term" value="F:ubiquitin protein ligase activity"/>
    <property type="evidence" value="ECO:0007669"/>
    <property type="project" value="UniProtKB-EC"/>
</dbReference>
<feature type="active site" description="Glycyl thioester intermediate" evidence="5">
    <location>
        <position position="1128"/>
    </location>
</feature>
<proteinExistence type="predicted"/>
<name>A0A9P4ULH4_9PEZI</name>
<comment type="catalytic activity">
    <reaction evidence="1">
        <text>S-ubiquitinyl-[E2 ubiquitin-conjugating enzyme]-L-cysteine + [acceptor protein]-L-lysine = [E2 ubiquitin-conjugating enzyme]-L-cysteine + N(6)-ubiquitinyl-[acceptor protein]-L-lysine.</text>
        <dbReference type="EC" id="2.3.2.26"/>
    </reaction>
</comment>
<protein>
    <recommendedName>
        <fullName evidence="2">HECT-type E3 ubiquitin transferase</fullName>
        <ecNumber evidence="2">2.3.2.26</ecNumber>
    </recommendedName>
</protein>
<comment type="caution">
    <text evidence="8">The sequence shown here is derived from an EMBL/GenBank/DDBJ whole genome shotgun (WGS) entry which is preliminary data.</text>
</comment>
<feature type="region of interest" description="Disordered" evidence="6">
    <location>
        <begin position="535"/>
        <end position="557"/>
    </location>
</feature>
<dbReference type="CDD" id="cd00078">
    <property type="entry name" value="HECTc"/>
    <property type="match status" value="1"/>
</dbReference>
<dbReference type="SMART" id="SM00119">
    <property type="entry name" value="HECTc"/>
    <property type="match status" value="1"/>
</dbReference>
<evidence type="ECO:0000259" key="7">
    <source>
        <dbReference type="PROSITE" id="PS50237"/>
    </source>
</evidence>